<dbReference type="NCBIfam" id="TIGR01509">
    <property type="entry name" value="HAD-SF-IA-v3"/>
    <property type="match status" value="1"/>
</dbReference>
<dbReference type="GO" id="GO:0016791">
    <property type="term" value="F:phosphatase activity"/>
    <property type="evidence" value="ECO:0007669"/>
    <property type="project" value="TreeGrafter"/>
</dbReference>
<dbReference type="InterPro" id="IPR023198">
    <property type="entry name" value="PGP-like_dom2"/>
</dbReference>
<dbReference type="PANTHER" id="PTHR18901:SF38">
    <property type="entry name" value="PSEUDOURIDINE-5'-PHOSPHATASE"/>
    <property type="match status" value="1"/>
</dbReference>
<dbReference type="CDD" id="cd07505">
    <property type="entry name" value="HAD_BPGM-like"/>
    <property type="match status" value="1"/>
</dbReference>
<sequence>MIRGAIFDLDGTLLDSMSIWDTIGEDYLRSLGIEPRENLRETFATFTLEQAARYYQEHYGVALSVPEILRGIEDMVASAYRQTVPLKAGAADFLRALKERGVSLCVATVTPEPLARAALRRLNVLPLFRDILTCAAVGHGKEEPHIYRAALERLQTKRCETAVFEDALHALATARADGFGAVAVYDSHEPRQAELRALADVFLETYERAGDFWRWAGL</sequence>
<dbReference type="AlphaFoldDB" id="A0A9D1G243"/>
<organism evidence="1 2">
    <name type="scientific">Candidatus Alectryocaccomicrobium excrementavium</name>
    <dbReference type="NCBI Taxonomy" id="2840668"/>
    <lineage>
        <taxon>Bacteria</taxon>
        <taxon>Bacillati</taxon>
        <taxon>Bacillota</taxon>
        <taxon>Clostridia</taxon>
        <taxon>Candidatus Alectryocaccomicrobium</taxon>
    </lineage>
</organism>
<dbReference type="Gene3D" id="3.40.50.1000">
    <property type="entry name" value="HAD superfamily/HAD-like"/>
    <property type="match status" value="1"/>
</dbReference>
<dbReference type="InterPro" id="IPR023214">
    <property type="entry name" value="HAD_sf"/>
</dbReference>
<dbReference type="Gene3D" id="1.10.150.240">
    <property type="entry name" value="Putative phosphatase, domain 2"/>
    <property type="match status" value="1"/>
</dbReference>
<evidence type="ECO:0000313" key="2">
    <source>
        <dbReference type="Proteomes" id="UP000824140"/>
    </source>
</evidence>
<accession>A0A9D1G243</accession>
<reference evidence="1" key="1">
    <citation type="submission" date="2020-10" db="EMBL/GenBank/DDBJ databases">
        <authorList>
            <person name="Gilroy R."/>
        </authorList>
    </citation>
    <scope>NUCLEOTIDE SEQUENCE</scope>
    <source>
        <strain evidence="1">13766</strain>
    </source>
</reference>
<name>A0A9D1G243_9FIRM</name>
<dbReference type="SFLD" id="SFLDS00003">
    <property type="entry name" value="Haloacid_Dehalogenase"/>
    <property type="match status" value="1"/>
</dbReference>
<dbReference type="InterPro" id="IPR036412">
    <property type="entry name" value="HAD-like_sf"/>
</dbReference>
<dbReference type="PRINTS" id="PR00413">
    <property type="entry name" value="HADHALOGNASE"/>
</dbReference>
<dbReference type="Pfam" id="PF00702">
    <property type="entry name" value="Hydrolase"/>
    <property type="match status" value="1"/>
</dbReference>
<gene>
    <name evidence="1" type="ORF">IAA84_12825</name>
</gene>
<dbReference type="Proteomes" id="UP000824140">
    <property type="component" value="Unassembled WGS sequence"/>
</dbReference>
<dbReference type="InterPro" id="IPR006439">
    <property type="entry name" value="HAD-SF_hydro_IA"/>
</dbReference>
<dbReference type="EMBL" id="DVJN01000243">
    <property type="protein sequence ID" value="HIS93891.1"/>
    <property type="molecule type" value="Genomic_DNA"/>
</dbReference>
<proteinExistence type="predicted"/>
<comment type="caution">
    <text evidence="1">The sequence shown here is derived from an EMBL/GenBank/DDBJ whole genome shotgun (WGS) entry which is preliminary data.</text>
</comment>
<reference evidence="1" key="2">
    <citation type="journal article" date="2021" name="PeerJ">
        <title>Extensive microbial diversity within the chicken gut microbiome revealed by metagenomics and culture.</title>
        <authorList>
            <person name="Gilroy R."/>
            <person name="Ravi A."/>
            <person name="Getino M."/>
            <person name="Pursley I."/>
            <person name="Horton D.L."/>
            <person name="Alikhan N.F."/>
            <person name="Baker D."/>
            <person name="Gharbi K."/>
            <person name="Hall N."/>
            <person name="Watson M."/>
            <person name="Adriaenssens E.M."/>
            <person name="Foster-Nyarko E."/>
            <person name="Jarju S."/>
            <person name="Secka A."/>
            <person name="Antonio M."/>
            <person name="Oren A."/>
            <person name="Chaudhuri R.R."/>
            <person name="La Ragione R."/>
            <person name="Hildebrand F."/>
            <person name="Pallen M.J."/>
        </authorList>
    </citation>
    <scope>NUCLEOTIDE SEQUENCE</scope>
    <source>
        <strain evidence="1">13766</strain>
    </source>
</reference>
<dbReference type="PANTHER" id="PTHR18901">
    <property type="entry name" value="2-DEOXYGLUCOSE-6-PHOSPHATE PHOSPHATASE 2"/>
    <property type="match status" value="1"/>
</dbReference>
<dbReference type="SUPFAM" id="SSF56784">
    <property type="entry name" value="HAD-like"/>
    <property type="match status" value="1"/>
</dbReference>
<protein>
    <submittedName>
        <fullName evidence="1">HAD family phosphatase</fullName>
    </submittedName>
</protein>
<dbReference type="SFLD" id="SFLDG01129">
    <property type="entry name" value="C1.5:_HAD__Beta-PGM__Phosphata"/>
    <property type="match status" value="1"/>
</dbReference>
<evidence type="ECO:0000313" key="1">
    <source>
        <dbReference type="EMBL" id="HIS93891.1"/>
    </source>
</evidence>